<sequence>LSLLLAVAYTVYIRTGNPLYLQIFRFWMVTPRDRLMVCSYLVHRHPGYWERPDEFVPERWAEGAPDGAYLPFGLGAHTCAGATVTVRLLEDLVGVLTRDWRVSVTPDGGGPQVGPALAPPRFTATLSRPDGCPERR</sequence>
<comment type="caution">
    <text evidence="5">The sequence shown here is derived from an EMBL/GenBank/DDBJ whole genome shotgun (WGS) entry which is preliminary data.</text>
</comment>
<dbReference type="InterPro" id="IPR036396">
    <property type="entry name" value="Cyt_P450_sf"/>
</dbReference>
<evidence type="ECO:0000256" key="2">
    <source>
        <dbReference type="ARBA" id="ARBA00010617"/>
    </source>
</evidence>
<organism evidence="5 6">
    <name type="scientific">Streptomyces hyaluromycini</name>
    <dbReference type="NCBI Taxonomy" id="1377993"/>
    <lineage>
        <taxon>Bacteria</taxon>
        <taxon>Bacillati</taxon>
        <taxon>Actinomycetota</taxon>
        <taxon>Actinomycetes</taxon>
        <taxon>Kitasatosporales</taxon>
        <taxon>Streptomycetaceae</taxon>
        <taxon>Streptomyces</taxon>
    </lineage>
</organism>
<proteinExistence type="inferred from homology"/>
<evidence type="ECO:0000313" key="6">
    <source>
        <dbReference type="Proteomes" id="UP001474181"/>
    </source>
</evidence>
<feature type="region of interest" description="Disordered" evidence="4">
    <location>
        <begin position="105"/>
        <end position="136"/>
    </location>
</feature>
<keyword evidence="3" id="KW-0408">Iron</keyword>
<keyword evidence="3" id="KW-0349">Heme</keyword>
<keyword evidence="3" id="KW-0479">Metal-binding</keyword>
<comment type="cofactor">
    <cofactor evidence="1">
        <name>heme</name>
        <dbReference type="ChEBI" id="CHEBI:30413"/>
    </cofactor>
</comment>
<keyword evidence="3" id="KW-0560">Oxidoreductase</keyword>
<dbReference type="Pfam" id="PF00067">
    <property type="entry name" value="p450"/>
    <property type="match status" value="1"/>
</dbReference>
<dbReference type="EMBL" id="JBEPEK010000722">
    <property type="protein sequence ID" value="MER7187084.1"/>
    <property type="molecule type" value="Genomic_DNA"/>
</dbReference>
<dbReference type="PROSITE" id="PS00086">
    <property type="entry name" value="CYTOCHROME_P450"/>
    <property type="match status" value="1"/>
</dbReference>
<dbReference type="RefSeq" id="WP_350791245.1">
    <property type="nucleotide sequence ID" value="NZ_JBEPEK010000722.1"/>
</dbReference>
<evidence type="ECO:0000313" key="5">
    <source>
        <dbReference type="EMBL" id="MER7187084.1"/>
    </source>
</evidence>
<keyword evidence="3" id="KW-0503">Monooxygenase</keyword>
<feature type="non-terminal residue" evidence="5">
    <location>
        <position position="1"/>
    </location>
</feature>
<evidence type="ECO:0000256" key="4">
    <source>
        <dbReference type="SAM" id="MobiDB-lite"/>
    </source>
</evidence>
<dbReference type="PANTHER" id="PTHR24305">
    <property type="entry name" value="CYTOCHROME P450"/>
    <property type="match status" value="1"/>
</dbReference>
<keyword evidence="6" id="KW-1185">Reference proteome</keyword>
<dbReference type="SUPFAM" id="SSF48264">
    <property type="entry name" value="Cytochrome P450"/>
    <property type="match status" value="1"/>
</dbReference>
<comment type="similarity">
    <text evidence="2 3">Belongs to the cytochrome P450 family.</text>
</comment>
<evidence type="ECO:0000256" key="1">
    <source>
        <dbReference type="ARBA" id="ARBA00001971"/>
    </source>
</evidence>
<dbReference type="InterPro" id="IPR017972">
    <property type="entry name" value="Cyt_P450_CS"/>
</dbReference>
<evidence type="ECO:0000256" key="3">
    <source>
        <dbReference type="RuleBase" id="RU000461"/>
    </source>
</evidence>
<name>A0ABV1XDH1_9ACTN</name>
<accession>A0ABV1XDH1</accession>
<gene>
    <name evidence="5" type="ORF">ABT404_47800</name>
</gene>
<dbReference type="Gene3D" id="1.10.630.10">
    <property type="entry name" value="Cytochrome P450"/>
    <property type="match status" value="1"/>
</dbReference>
<dbReference type="InterPro" id="IPR050121">
    <property type="entry name" value="Cytochrome_P450_monoxygenase"/>
</dbReference>
<reference evidence="5 6" key="1">
    <citation type="submission" date="2024-06" db="EMBL/GenBank/DDBJ databases">
        <title>The Natural Products Discovery Center: Release of the First 8490 Sequenced Strains for Exploring Actinobacteria Biosynthetic Diversity.</title>
        <authorList>
            <person name="Kalkreuter E."/>
            <person name="Kautsar S.A."/>
            <person name="Yang D."/>
            <person name="Bader C.D."/>
            <person name="Teijaro C.N."/>
            <person name="Fluegel L."/>
            <person name="Davis C.M."/>
            <person name="Simpson J.R."/>
            <person name="Lauterbach L."/>
            <person name="Steele A.D."/>
            <person name="Gui C."/>
            <person name="Meng S."/>
            <person name="Li G."/>
            <person name="Viehrig K."/>
            <person name="Ye F."/>
            <person name="Su P."/>
            <person name="Kiefer A.F."/>
            <person name="Nichols A."/>
            <person name="Cepeda A.J."/>
            <person name="Yan W."/>
            <person name="Fan B."/>
            <person name="Jiang Y."/>
            <person name="Adhikari A."/>
            <person name="Zheng C.-J."/>
            <person name="Schuster L."/>
            <person name="Cowan T.M."/>
            <person name="Smanski M.J."/>
            <person name="Chevrette M.G."/>
            <person name="De Carvalho L.P.S."/>
            <person name="Shen B."/>
        </authorList>
    </citation>
    <scope>NUCLEOTIDE SEQUENCE [LARGE SCALE GENOMIC DNA]</scope>
    <source>
        <strain evidence="5 6">NPDC000234</strain>
    </source>
</reference>
<dbReference type="InterPro" id="IPR001128">
    <property type="entry name" value="Cyt_P450"/>
</dbReference>
<dbReference type="PANTHER" id="PTHR24305:SF166">
    <property type="entry name" value="CYTOCHROME P450 12A4, MITOCHONDRIAL-RELATED"/>
    <property type="match status" value="1"/>
</dbReference>
<protein>
    <submittedName>
        <fullName evidence="5">Cytochrome P450</fullName>
    </submittedName>
</protein>
<dbReference type="Proteomes" id="UP001474181">
    <property type="component" value="Unassembled WGS sequence"/>
</dbReference>